<protein>
    <recommendedName>
        <fullName evidence="3">Tir chaperone protein (CesT)</fullName>
    </recommendedName>
</protein>
<dbReference type="CDD" id="cd17034">
    <property type="entry name" value="T3SC_IA_ShcO1-like"/>
    <property type="match status" value="1"/>
</dbReference>
<dbReference type="AlphaFoldDB" id="A0A4S4AFV7"/>
<name>A0A4S4AFV7_9RHOO</name>
<sequence length="150" mass="16307">MSRHTDTVNAWLNELAVLAGIDGLALNPEGVCALRYGDRAEIVFELPEDSDVLHLYCPVAPVPEADQAAFYRRLLEWNMFGLETRGASFAVDRGSERAMLCYALPIEGTDVLAFQNTVGNFAEVSERFCDELHGASTPAAGTAAMQGLRV</sequence>
<gene>
    <name evidence="1" type="ORF">E6O51_17285</name>
</gene>
<evidence type="ECO:0008006" key="3">
    <source>
        <dbReference type="Google" id="ProtNLM"/>
    </source>
</evidence>
<evidence type="ECO:0000313" key="1">
    <source>
        <dbReference type="EMBL" id="THF58094.1"/>
    </source>
</evidence>
<accession>A0A4S4AFV7</accession>
<organism evidence="1 2">
    <name type="scientific">Pseudothauera rhizosphaerae</name>
    <dbReference type="NCBI Taxonomy" id="2565932"/>
    <lineage>
        <taxon>Bacteria</taxon>
        <taxon>Pseudomonadati</taxon>
        <taxon>Pseudomonadota</taxon>
        <taxon>Betaproteobacteria</taxon>
        <taxon>Rhodocyclales</taxon>
        <taxon>Zoogloeaceae</taxon>
        <taxon>Pseudothauera</taxon>
    </lineage>
</organism>
<proteinExistence type="predicted"/>
<dbReference type="InterPro" id="IPR010261">
    <property type="entry name" value="Tir_chaperone"/>
</dbReference>
<dbReference type="EMBL" id="SSOD01000016">
    <property type="protein sequence ID" value="THF58094.1"/>
    <property type="molecule type" value="Genomic_DNA"/>
</dbReference>
<dbReference type="Pfam" id="PF05932">
    <property type="entry name" value="CesT"/>
    <property type="match status" value="1"/>
</dbReference>
<comment type="caution">
    <text evidence="1">The sequence shown here is derived from an EMBL/GenBank/DDBJ whole genome shotgun (WGS) entry which is preliminary data.</text>
</comment>
<dbReference type="Proteomes" id="UP000307956">
    <property type="component" value="Unassembled WGS sequence"/>
</dbReference>
<dbReference type="OrthoDB" id="8634504at2"/>
<reference evidence="1 2" key="1">
    <citation type="submission" date="2019-04" db="EMBL/GenBank/DDBJ databases">
        <title>Azoarcus rhizosphaerae sp. nov. isolated from rhizosphere of Ficus religiosa.</title>
        <authorList>
            <person name="Lin S.-Y."/>
            <person name="Hameed A."/>
            <person name="Hsu Y.-H."/>
            <person name="Young C.-C."/>
        </authorList>
    </citation>
    <scope>NUCLEOTIDE SEQUENCE [LARGE SCALE GENOMIC DNA]</scope>
    <source>
        <strain evidence="1 2">CC-YHH848</strain>
    </source>
</reference>
<evidence type="ECO:0000313" key="2">
    <source>
        <dbReference type="Proteomes" id="UP000307956"/>
    </source>
</evidence>
<dbReference type="Gene3D" id="3.30.1460.10">
    <property type="match status" value="1"/>
</dbReference>
<keyword evidence="2" id="KW-1185">Reference proteome</keyword>
<dbReference type="SUPFAM" id="SSF69635">
    <property type="entry name" value="Type III secretory system chaperone-like"/>
    <property type="match status" value="1"/>
</dbReference>
<dbReference type="GO" id="GO:0030254">
    <property type="term" value="P:protein secretion by the type III secretion system"/>
    <property type="evidence" value="ECO:0007669"/>
    <property type="project" value="InterPro"/>
</dbReference>
<dbReference type="RefSeq" id="WP_136386261.1">
    <property type="nucleotide sequence ID" value="NZ_SSOD01000016.1"/>
</dbReference>